<dbReference type="InterPro" id="IPR016186">
    <property type="entry name" value="C-type_lectin-like/link_sf"/>
</dbReference>
<keyword evidence="4" id="KW-1185">Reference proteome</keyword>
<organism evidence="3 4">
    <name type="scientific">Oryzias latipes</name>
    <name type="common">Japanese rice fish</name>
    <name type="synonym">Japanese killifish</name>
    <dbReference type="NCBI Taxonomy" id="8090"/>
    <lineage>
        <taxon>Eukaryota</taxon>
        <taxon>Metazoa</taxon>
        <taxon>Chordata</taxon>
        <taxon>Craniata</taxon>
        <taxon>Vertebrata</taxon>
        <taxon>Euteleostomi</taxon>
        <taxon>Actinopterygii</taxon>
        <taxon>Neopterygii</taxon>
        <taxon>Teleostei</taxon>
        <taxon>Neoteleostei</taxon>
        <taxon>Acanthomorphata</taxon>
        <taxon>Ovalentaria</taxon>
        <taxon>Atherinomorphae</taxon>
        <taxon>Beloniformes</taxon>
        <taxon>Adrianichthyidae</taxon>
        <taxon>Oryziinae</taxon>
        <taxon>Oryzias</taxon>
    </lineage>
</organism>
<sequence>MFIAVGKKPFFNFIFYLQFCYVIFSTFYLLFIVSVFETGKSNTAPDLIEHLDIFWRDAQLYCREKYTDLATFDSLDDLNRLKANFSYTWGWFGLHDDPAAWKTSMGNKSNSWRWSATGQTSTTGYQSWSSRGPDYYQGKETCAAVGGGGLWTDVDCYSSYSFLCFIGKNKFYFMDISHICEFLC</sequence>
<reference evidence="3" key="3">
    <citation type="submission" date="2025-09" db="UniProtKB">
        <authorList>
            <consortium name="Ensembl"/>
        </authorList>
    </citation>
    <scope>IDENTIFICATION</scope>
    <source>
        <strain evidence="3">Hd-rR</strain>
    </source>
</reference>
<dbReference type="PANTHER" id="PTHR45784:SF3">
    <property type="entry name" value="C-TYPE LECTIN DOMAIN FAMILY 4 MEMBER K-LIKE-RELATED"/>
    <property type="match status" value="1"/>
</dbReference>
<keyword evidence="1" id="KW-1133">Transmembrane helix</keyword>
<dbReference type="Proteomes" id="UP000001038">
    <property type="component" value="Chromosome 16"/>
</dbReference>
<dbReference type="InParanoid" id="A0A3B3HJW9"/>
<keyword evidence="1" id="KW-0812">Transmembrane</keyword>
<protein>
    <recommendedName>
        <fullName evidence="2">C-type lectin domain-containing protein</fullName>
    </recommendedName>
</protein>
<dbReference type="AlphaFoldDB" id="A0A3B3HJW9"/>
<evidence type="ECO:0000256" key="1">
    <source>
        <dbReference type="SAM" id="Phobius"/>
    </source>
</evidence>
<dbReference type="GeneTree" id="ENSGT00940000169840"/>
<name>A0A3B3HJW9_ORYLA</name>
<dbReference type="Pfam" id="PF00059">
    <property type="entry name" value="Lectin_C"/>
    <property type="match status" value="1"/>
</dbReference>
<accession>A0A3B3HJW9</accession>
<dbReference type="SMART" id="SM00034">
    <property type="entry name" value="CLECT"/>
    <property type="match status" value="1"/>
</dbReference>
<proteinExistence type="predicted"/>
<feature type="transmembrane region" description="Helical" evidence="1">
    <location>
        <begin position="12"/>
        <end position="36"/>
    </location>
</feature>
<feature type="domain" description="C-type lectin" evidence="2">
    <location>
        <begin position="55"/>
        <end position="165"/>
    </location>
</feature>
<dbReference type="InterPro" id="IPR016187">
    <property type="entry name" value="CTDL_fold"/>
</dbReference>
<dbReference type="SUPFAM" id="SSF56436">
    <property type="entry name" value="C-type lectin-like"/>
    <property type="match status" value="1"/>
</dbReference>
<reference evidence="3" key="2">
    <citation type="submission" date="2025-08" db="UniProtKB">
        <authorList>
            <consortium name="Ensembl"/>
        </authorList>
    </citation>
    <scope>IDENTIFICATION</scope>
    <source>
        <strain evidence="3">Hd-rR</strain>
    </source>
</reference>
<evidence type="ECO:0000313" key="4">
    <source>
        <dbReference type="Proteomes" id="UP000001038"/>
    </source>
</evidence>
<dbReference type="PANTHER" id="PTHR45784">
    <property type="entry name" value="C-TYPE LECTIN DOMAIN FAMILY 20 MEMBER A-RELATED"/>
    <property type="match status" value="1"/>
</dbReference>
<dbReference type="Gene3D" id="3.10.100.10">
    <property type="entry name" value="Mannose-Binding Protein A, subunit A"/>
    <property type="match status" value="1"/>
</dbReference>
<reference evidence="3 4" key="1">
    <citation type="journal article" date="2007" name="Nature">
        <title>The medaka draft genome and insights into vertebrate genome evolution.</title>
        <authorList>
            <person name="Kasahara M."/>
            <person name="Naruse K."/>
            <person name="Sasaki S."/>
            <person name="Nakatani Y."/>
            <person name="Qu W."/>
            <person name="Ahsan B."/>
            <person name="Yamada T."/>
            <person name="Nagayasu Y."/>
            <person name="Doi K."/>
            <person name="Kasai Y."/>
            <person name="Jindo T."/>
            <person name="Kobayashi D."/>
            <person name="Shimada A."/>
            <person name="Toyoda A."/>
            <person name="Kuroki Y."/>
            <person name="Fujiyama A."/>
            <person name="Sasaki T."/>
            <person name="Shimizu A."/>
            <person name="Asakawa S."/>
            <person name="Shimizu N."/>
            <person name="Hashimoto S."/>
            <person name="Yang J."/>
            <person name="Lee Y."/>
            <person name="Matsushima K."/>
            <person name="Sugano S."/>
            <person name="Sakaizumi M."/>
            <person name="Narita T."/>
            <person name="Ohishi K."/>
            <person name="Haga S."/>
            <person name="Ohta F."/>
            <person name="Nomoto H."/>
            <person name="Nogata K."/>
            <person name="Morishita T."/>
            <person name="Endo T."/>
            <person name="Shin-I T."/>
            <person name="Takeda H."/>
            <person name="Morishita S."/>
            <person name="Kohara Y."/>
        </authorList>
    </citation>
    <scope>NUCLEOTIDE SEQUENCE [LARGE SCALE GENOMIC DNA]</scope>
    <source>
        <strain evidence="3 4">Hd-rR</strain>
    </source>
</reference>
<dbReference type="Ensembl" id="ENSORLT00000029378.1">
    <property type="protein sequence ID" value="ENSORLP00000031595.1"/>
    <property type="gene ID" value="ENSORLG00000023622.1"/>
</dbReference>
<dbReference type="InterPro" id="IPR001304">
    <property type="entry name" value="C-type_lectin-like"/>
</dbReference>
<keyword evidence="1" id="KW-0472">Membrane</keyword>
<evidence type="ECO:0000259" key="2">
    <source>
        <dbReference type="PROSITE" id="PS50041"/>
    </source>
</evidence>
<dbReference type="PROSITE" id="PS50041">
    <property type="entry name" value="C_TYPE_LECTIN_2"/>
    <property type="match status" value="1"/>
</dbReference>
<evidence type="ECO:0000313" key="3">
    <source>
        <dbReference type="Ensembl" id="ENSORLP00000031595.1"/>
    </source>
</evidence>